<accession>A0A6H1ZHC1</accession>
<evidence type="ECO:0000313" key="1">
    <source>
        <dbReference type="EMBL" id="QJA46872.1"/>
    </source>
</evidence>
<name>A0A6H1ZHC1_9ZZZZ</name>
<dbReference type="EMBL" id="MT144711">
    <property type="protein sequence ID" value="QJH98002.1"/>
    <property type="molecule type" value="Genomic_DNA"/>
</dbReference>
<sequence>MARKVTYNQDKVKELRMKVIMDSLLVFSGMAEKKISKWTQFRKDLLMKYAPRVLPNLVAGKDDDKDLIPVLVKFIDGKNNRNSG</sequence>
<protein>
    <submittedName>
        <fullName evidence="1">Uncharacterized protein</fullName>
    </submittedName>
</protein>
<gene>
    <name evidence="1" type="ORF">TM448A00549_0009</name>
    <name evidence="2" type="ORF">TM448B01156_0018</name>
</gene>
<organism evidence="1">
    <name type="scientific">viral metagenome</name>
    <dbReference type="NCBI Taxonomy" id="1070528"/>
    <lineage>
        <taxon>unclassified sequences</taxon>
        <taxon>metagenomes</taxon>
        <taxon>organismal metagenomes</taxon>
    </lineage>
</organism>
<reference evidence="1" key="1">
    <citation type="submission" date="2020-03" db="EMBL/GenBank/DDBJ databases">
        <title>The deep terrestrial virosphere.</title>
        <authorList>
            <person name="Holmfeldt K."/>
            <person name="Nilsson E."/>
            <person name="Simone D."/>
            <person name="Lopez-Fernandez M."/>
            <person name="Wu X."/>
            <person name="de Brujin I."/>
            <person name="Lundin D."/>
            <person name="Andersson A."/>
            <person name="Bertilsson S."/>
            <person name="Dopson M."/>
        </authorList>
    </citation>
    <scope>NUCLEOTIDE SEQUENCE</scope>
    <source>
        <strain evidence="1">TM448A00549</strain>
        <strain evidence="2">TM448B01156</strain>
    </source>
</reference>
<proteinExistence type="predicted"/>
<dbReference type="AlphaFoldDB" id="A0A6H1ZHC1"/>
<dbReference type="EMBL" id="MT144024">
    <property type="protein sequence ID" value="QJA46872.1"/>
    <property type="molecule type" value="Genomic_DNA"/>
</dbReference>
<evidence type="ECO:0000313" key="2">
    <source>
        <dbReference type="EMBL" id="QJH98002.1"/>
    </source>
</evidence>